<comment type="caution">
    <text evidence="1">The sequence shown here is derived from an EMBL/GenBank/DDBJ whole genome shotgun (WGS) entry which is preliminary data.</text>
</comment>
<keyword evidence="2" id="KW-1185">Reference proteome</keyword>
<evidence type="ECO:0000313" key="2">
    <source>
        <dbReference type="Proteomes" id="UP001283361"/>
    </source>
</evidence>
<gene>
    <name evidence="1" type="ORF">RRG08_066891</name>
</gene>
<proteinExistence type="predicted"/>
<organism evidence="1 2">
    <name type="scientific">Elysia crispata</name>
    <name type="common">lettuce slug</name>
    <dbReference type="NCBI Taxonomy" id="231223"/>
    <lineage>
        <taxon>Eukaryota</taxon>
        <taxon>Metazoa</taxon>
        <taxon>Spiralia</taxon>
        <taxon>Lophotrochozoa</taxon>
        <taxon>Mollusca</taxon>
        <taxon>Gastropoda</taxon>
        <taxon>Heterobranchia</taxon>
        <taxon>Euthyneura</taxon>
        <taxon>Panpulmonata</taxon>
        <taxon>Sacoglossa</taxon>
        <taxon>Placobranchoidea</taxon>
        <taxon>Plakobranchidae</taxon>
        <taxon>Elysia</taxon>
    </lineage>
</organism>
<sequence>CPPGDSSVVIVLGSCLLQGNSPWLSWCPEQLRDCPEVVHQETASGCREVITETA</sequence>
<reference evidence="1" key="1">
    <citation type="journal article" date="2023" name="G3 (Bethesda)">
        <title>A reference genome for the long-term kleptoplast-retaining sea slug Elysia crispata morphotype clarki.</title>
        <authorList>
            <person name="Eastman K.E."/>
            <person name="Pendleton A.L."/>
            <person name="Shaikh M.A."/>
            <person name="Suttiyut T."/>
            <person name="Ogas R."/>
            <person name="Tomko P."/>
            <person name="Gavelis G."/>
            <person name="Widhalm J.R."/>
            <person name="Wisecaver J.H."/>
        </authorList>
    </citation>
    <scope>NUCLEOTIDE SEQUENCE</scope>
    <source>
        <strain evidence="1">ECLA1</strain>
    </source>
</reference>
<protein>
    <submittedName>
        <fullName evidence="1">Uncharacterized protein</fullName>
    </submittedName>
</protein>
<dbReference type="EMBL" id="JAWDGP010001027">
    <property type="protein sequence ID" value="KAK3795604.1"/>
    <property type="molecule type" value="Genomic_DNA"/>
</dbReference>
<feature type="non-terminal residue" evidence="1">
    <location>
        <position position="1"/>
    </location>
</feature>
<name>A0AAE1AXP2_9GAST</name>
<dbReference type="AlphaFoldDB" id="A0AAE1AXP2"/>
<evidence type="ECO:0000313" key="1">
    <source>
        <dbReference type="EMBL" id="KAK3795604.1"/>
    </source>
</evidence>
<accession>A0AAE1AXP2</accession>
<dbReference type="Proteomes" id="UP001283361">
    <property type="component" value="Unassembled WGS sequence"/>
</dbReference>